<evidence type="ECO:0000313" key="2">
    <source>
        <dbReference type="EMBL" id="ETO82183.1"/>
    </source>
</evidence>
<organism evidence="2 3">
    <name type="scientific">Phytophthora nicotianae P1976</name>
    <dbReference type="NCBI Taxonomy" id="1317066"/>
    <lineage>
        <taxon>Eukaryota</taxon>
        <taxon>Sar</taxon>
        <taxon>Stramenopiles</taxon>
        <taxon>Oomycota</taxon>
        <taxon>Peronosporomycetes</taxon>
        <taxon>Peronosporales</taxon>
        <taxon>Peronosporaceae</taxon>
        <taxon>Phytophthora</taxon>
    </lineage>
</organism>
<gene>
    <name evidence="2" type="ORF">F444_03647</name>
</gene>
<protein>
    <submittedName>
        <fullName evidence="2">Uncharacterized protein</fullName>
    </submittedName>
</protein>
<keyword evidence="1" id="KW-0812">Transmembrane</keyword>
<dbReference type="Proteomes" id="UP000028582">
    <property type="component" value="Unassembled WGS sequence"/>
</dbReference>
<comment type="caution">
    <text evidence="2">The sequence shown here is derived from an EMBL/GenBank/DDBJ whole genome shotgun (WGS) entry which is preliminary data.</text>
</comment>
<name>A0A081ATH2_PHYNI</name>
<feature type="transmembrane region" description="Helical" evidence="1">
    <location>
        <begin position="64"/>
        <end position="87"/>
    </location>
</feature>
<feature type="transmembrane region" description="Helical" evidence="1">
    <location>
        <begin position="128"/>
        <end position="147"/>
    </location>
</feature>
<keyword evidence="1" id="KW-1133">Transmembrane helix</keyword>
<dbReference type="OrthoDB" id="117682at2759"/>
<feature type="transmembrane region" description="Helical" evidence="1">
    <location>
        <begin position="290"/>
        <end position="312"/>
    </location>
</feature>
<dbReference type="AlphaFoldDB" id="A0A081ATH2"/>
<keyword evidence="1" id="KW-0472">Membrane</keyword>
<proteinExistence type="predicted"/>
<feature type="transmembrane region" description="Helical" evidence="1">
    <location>
        <begin position="24"/>
        <end position="44"/>
    </location>
</feature>
<reference evidence="2 3" key="1">
    <citation type="submission" date="2013-11" db="EMBL/GenBank/DDBJ databases">
        <title>The Genome Sequence of Phytophthora parasitica P1976.</title>
        <authorList>
            <consortium name="The Broad Institute Genomics Platform"/>
            <person name="Russ C."/>
            <person name="Tyler B."/>
            <person name="Panabieres F."/>
            <person name="Shan W."/>
            <person name="Tripathy S."/>
            <person name="Grunwald N."/>
            <person name="Machado M."/>
            <person name="Johnson C.S."/>
            <person name="Walker B."/>
            <person name="Young S."/>
            <person name="Zeng Q."/>
            <person name="Gargeya S."/>
            <person name="Fitzgerald M."/>
            <person name="Haas B."/>
            <person name="Abouelleil A."/>
            <person name="Allen A.W."/>
            <person name="Alvarado L."/>
            <person name="Arachchi H.M."/>
            <person name="Berlin A.M."/>
            <person name="Chapman S.B."/>
            <person name="Gainer-Dewar J."/>
            <person name="Goldberg J."/>
            <person name="Griggs A."/>
            <person name="Gujja S."/>
            <person name="Hansen M."/>
            <person name="Howarth C."/>
            <person name="Imamovic A."/>
            <person name="Ireland A."/>
            <person name="Larimer J."/>
            <person name="McCowan C."/>
            <person name="Murphy C."/>
            <person name="Pearson M."/>
            <person name="Poon T.W."/>
            <person name="Priest M."/>
            <person name="Roberts A."/>
            <person name="Saif S."/>
            <person name="Shea T."/>
            <person name="Sisk P."/>
            <person name="Sykes S."/>
            <person name="Wortman J."/>
            <person name="Nusbaum C."/>
            <person name="Birren B."/>
        </authorList>
    </citation>
    <scope>NUCLEOTIDE SEQUENCE [LARGE SCALE GENOMIC DNA]</scope>
    <source>
        <strain evidence="2 3">P1976</strain>
    </source>
</reference>
<accession>A0A081ATH2</accession>
<sequence length="344" mass="38385">MRSGPLWALRSANMTINAQINRHAWAGWLFVYIAELIFFSTYRLSNLSALVKASTTPDNDTTPIRIYGVLLGIVQDFVVISFLILVLSFFDAAINHSCCNDTAPHGCTDCFTRGIPFWSRTKLVFKRLLRFSVVYSACLLSVSIFAMDVVTVRSYHRQYEFSWNLKDEELIGTKEQEARTAINVLVEVLVTQGIIAVVTAGWFDLARWTPLGFATRWNDTNSRGPGHPTVNTRPPVTYLAMDSNDFFDSDEDLNSFFDSSNHPIRGTQRPQSPAILSEDRRDLPPSNCKVVVFGFGLAVVSFIITPLLVLLITSYCPPAVASIALNSNLNEPIRSITTLSFVPS</sequence>
<evidence type="ECO:0000313" key="3">
    <source>
        <dbReference type="Proteomes" id="UP000028582"/>
    </source>
</evidence>
<dbReference type="EMBL" id="ANJA01000749">
    <property type="protein sequence ID" value="ETO82183.1"/>
    <property type="molecule type" value="Genomic_DNA"/>
</dbReference>
<evidence type="ECO:0000256" key="1">
    <source>
        <dbReference type="SAM" id="Phobius"/>
    </source>
</evidence>
<feature type="transmembrane region" description="Helical" evidence="1">
    <location>
        <begin position="181"/>
        <end position="203"/>
    </location>
</feature>